<dbReference type="Proteomes" id="UP001610563">
    <property type="component" value="Unassembled WGS sequence"/>
</dbReference>
<feature type="non-terminal residue" evidence="2">
    <location>
        <position position="114"/>
    </location>
</feature>
<keyword evidence="1" id="KW-0040">ANK repeat</keyword>
<dbReference type="InterPro" id="IPR002110">
    <property type="entry name" value="Ankyrin_rpt"/>
</dbReference>
<keyword evidence="3" id="KW-1185">Reference proteome</keyword>
<dbReference type="EMBL" id="JBFTWV010000088">
    <property type="protein sequence ID" value="KAL2787932.1"/>
    <property type="molecule type" value="Genomic_DNA"/>
</dbReference>
<reference evidence="2 3" key="1">
    <citation type="submission" date="2024-07" db="EMBL/GenBank/DDBJ databases">
        <title>Section-level genome sequencing and comparative genomics of Aspergillus sections Usti and Cavernicolus.</title>
        <authorList>
            <consortium name="Lawrence Berkeley National Laboratory"/>
            <person name="Nybo J.L."/>
            <person name="Vesth T.C."/>
            <person name="Theobald S."/>
            <person name="Frisvad J.C."/>
            <person name="Larsen T.O."/>
            <person name="Kjaerboelling I."/>
            <person name="Rothschild-Mancinelli K."/>
            <person name="Lyhne E.K."/>
            <person name="Kogle M.E."/>
            <person name="Barry K."/>
            <person name="Clum A."/>
            <person name="Na H."/>
            <person name="Ledsgaard L."/>
            <person name="Lin J."/>
            <person name="Lipzen A."/>
            <person name="Kuo A."/>
            <person name="Riley R."/>
            <person name="Mondo S."/>
            <person name="Labutti K."/>
            <person name="Haridas S."/>
            <person name="Pangalinan J."/>
            <person name="Salamov A.A."/>
            <person name="Simmons B.A."/>
            <person name="Magnuson J.K."/>
            <person name="Chen J."/>
            <person name="Drula E."/>
            <person name="Henrissat B."/>
            <person name="Wiebenga A."/>
            <person name="Lubbers R.J."/>
            <person name="Gomes A.C."/>
            <person name="Makela M.R."/>
            <person name="Stajich J."/>
            <person name="Grigoriev I.V."/>
            <person name="Mortensen U.H."/>
            <person name="De Vries R.P."/>
            <person name="Baker S.E."/>
            <person name="Andersen M.R."/>
        </authorList>
    </citation>
    <scope>NUCLEOTIDE SEQUENCE [LARGE SCALE GENOMIC DNA]</scope>
    <source>
        <strain evidence="2 3">CBS 209.92</strain>
    </source>
</reference>
<dbReference type="Gene3D" id="1.25.40.20">
    <property type="entry name" value="Ankyrin repeat-containing domain"/>
    <property type="match status" value="1"/>
</dbReference>
<organism evidence="2 3">
    <name type="scientific">Aspergillus keveii</name>
    <dbReference type="NCBI Taxonomy" id="714993"/>
    <lineage>
        <taxon>Eukaryota</taxon>
        <taxon>Fungi</taxon>
        <taxon>Dikarya</taxon>
        <taxon>Ascomycota</taxon>
        <taxon>Pezizomycotina</taxon>
        <taxon>Eurotiomycetes</taxon>
        <taxon>Eurotiomycetidae</taxon>
        <taxon>Eurotiales</taxon>
        <taxon>Aspergillaceae</taxon>
        <taxon>Aspergillus</taxon>
        <taxon>Aspergillus subgen. Nidulantes</taxon>
    </lineage>
</organism>
<feature type="repeat" description="ANK" evidence="1">
    <location>
        <begin position="13"/>
        <end position="45"/>
    </location>
</feature>
<dbReference type="PANTHER" id="PTHR22677:SF4">
    <property type="entry name" value="USHER SYNDROME TYPE-1G PROTEIN-LIKE PROTEIN"/>
    <property type="match status" value="1"/>
</dbReference>
<dbReference type="SMART" id="SM00248">
    <property type="entry name" value="ANK"/>
    <property type="match status" value="2"/>
</dbReference>
<name>A0ABR4FY84_9EURO</name>
<proteinExistence type="predicted"/>
<accession>A0ABR4FY84</accession>
<dbReference type="InterPro" id="IPR036770">
    <property type="entry name" value="Ankyrin_rpt-contain_sf"/>
</dbReference>
<dbReference type="PROSITE" id="PS50088">
    <property type="entry name" value="ANK_REPEAT"/>
    <property type="match status" value="2"/>
</dbReference>
<evidence type="ECO:0008006" key="4">
    <source>
        <dbReference type="Google" id="ProtNLM"/>
    </source>
</evidence>
<feature type="repeat" description="ANK" evidence="1">
    <location>
        <begin position="46"/>
        <end position="78"/>
    </location>
</feature>
<dbReference type="Pfam" id="PF12796">
    <property type="entry name" value="Ank_2"/>
    <property type="match status" value="1"/>
</dbReference>
<gene>
    <name evidence="2" type="ORF">BJX66DRAFT_309907</name>
</gene>
<sequence length="114" mass="12188">MDMGIDRQMQSPKGQIALGLAAQRGHLKLVRLFLDSGLPVGSRHMDNTTAFMVAAAEGHDNVVELLLQRGTDPAAVDGWGSNTDSRSVLVHAIVGRMRGLFDRVVPGARAGRCP</sequence>
<protein>
    <recommendedName>
        <fullName evidence="4">Ankyrin repeat protein</fullName>
    </recommendedName>
</protein>
<dbReference type="PROSITE" id="PS50297">
    <property type="entry name" value="ANK_REP_REGION"/>
    <property type="match status" value="2"/>
</dbReference>
<evidence type="ECO:0000256" key="1">
    <source>
        <dbReference type="PROSITE-ProRule" id="PRU00023"/>
    </source>
</evidence>
<evidence type="ECO:0000313" key="2">
    <source>
        <dbReference type="EMBL" id="KAL2787932.1"/>
    </source>
</evidence>
<dbReference type="SUPFAM" id="SSF48403">
    <property type="entry name" value="Ankyrin repeat"/>
    <property type="match status" value="1"/>
</dbReference>
<evidence type="ECO:0000313" key="3">
    <source>
        <dbReference type="Proteomes" id="UP001610563"/>
    </source>
</evidence>
<dbReference type="InterPro" id="IPR039323">
    <property type="entry name" value="ANKRD_45/46/60"/>
</dbReference>
<comment type="caution">
    <text evidence="2">The sequence shown here is derived from an EMBL/GenBank/DDBJ whole genome shotgun (WGS) entry which is preliminary data.</text>
</comment>
<dbReference type="PANTHER" id="PTHR22677">
    <property type="entry name" value="ANKYRIN REPEAT DOMAIN-CONTAINING PROTEIN 60"/>
    <property type="match status" value="1"/>
</dbReference>